<organism evidence="2 4">
    <name type="scientific">Punica granatum</name>
    <name type="common">Pomegranate</name>
    <dbReference type="NCBI Taxonomy" id="22663"/>
    <lineage>
        <taxon>Eukaryota</taxon>
        <taxon>Viridiplantae</taxon>
        <taxon>Streptophyta</taxon>
        <taxon>Embryophyta</taxon>
        <taxon>Tracheophyta</taxon>
        <taxon>Spermatophyta</taxon>
        <taxon>Magnoliopsida</taxon>
        <taxon>eudicotyledons</taxon>
        <taxon>Gunneridae</taxon>
        <taxon>Pentapetalae</taxon>
        <taxon>rosids</taxon>
        <taxon>malvids</taxon>
        <taxon>Myrtales</taxon>
        <taxon>Lythraceae</taxon>
        <taxon>Punica</taxon>
    </lineage>
</organism>
<name>A0A218X4Y9_PUNGR</name>
<evidence type="ECO:0000313" key="5">
    <source>
        <dbReference type="Proteomes" id="UP000233551"/>
    </source>
</evidence>
<feature type="region of interest" description="Disordered" evidence="1">
    <location>
        <begin position="1"/>
        <end position="116"/>
    </location>
</feature>
<evidence type="ECO:0000256" key="1">
    <source>
        <dbReference type="SAM" id="MobiDB-lite"/>
    </source>
</evidence>
<evidence type="ECO:0000313" key="2">
    <source>
        <dbReference type="EMBL" id="OWM79766.1"/>
    </source>
</evidence>
<feature type="compositionally biased region" description="Basic and acidic residues" evidence="1">
    <location>
        <begin position="57"/>
        <end position="75"/>
    </location>
</feature>
<evidence type="ECO:0000313" key="4">
    <source>
        <dbReference type="Proteomes" id="UP000197138"/>
    </source>
</evidence>
<dbReference type="GeneID" id="116203406"/>
<gene>
    <name evidence="2" type="ORF">CDL15_Pgr023178</name>
    <name evidence="3" type="ORF">CRG98_015396</name>
</gene>
<dbReference type="Proteomes" id="UP000233551">
    <property type="component" value="Unassembled WGS sequence"/>
</dbReference>
<reference evidence="3 5" key="3">
    <citation type="submission" date="2017-11" db="EMBL/GenBank/DDBJ databases">
        <title>De-novo sequencing of pomegranate (Punica granatum L.) genome.</title>
        <authorList>
            <person name="Akparov Z."/>
            <person name="Amiraslanov A."/>
            <person name="Hajiyeva S."/>
            <person name="Abbasov M."/>
            <person name="Kaur K."/>
            <person name="Hamwieh A."/>
            <person name="Solovyev V."/>
            <person name="Salamov A."/>
            <person name="Braich B."/>
            <person name="Kosarev P."/>
            <person name="Mahmoud A."/>
            <person name="Hajiyev E."/>
            <person name="Babayeva S."/>
            <person name="Izzatullayeva V."/>
            <person name="Mammadov A."/>
            <person name="Mammadov A."/>
            <person name="Sharifova S."/>
            <person name="Ojaghi J."/>
            <person name="Eynullazada K."/>
            <person name="Bayramov B."/>
            <person name="Abdulazimova A."/>
            <person name="Shahmuradov I."/>
        </authorList>
    </citation>
    <scope>NUCLEOTIDE SEQUENCE [LARGE SCALE GENOMIC DNA]</scope>
    <source>
        <strain evidence="3">AG2017</strain>
        <strain evidence="5">cv. AG2017</strain>
        <tissue evidence="3">Leaf</tissue>
    </source>
</reference>
<evidence type="ECO:0000313" key="3">
    <source>
        <dbReference type="EMBL" id="PKI64209.1"/>
    </source>
</evidence>
<dbReference type="EMBL" id="MTKT01002440">
    <property type="protein sequence ID" value="OWM79766.1"/>
    <property type="molecule type" value="Genomic_DNA"/>
</dbReference>
<comment type="caution">
    <text evidence="2">The sequence shown here is derived from an EMBL/GenBank/DDBJ whole genome shotgun (WGS) entry which is preliminary data.</text>
</comment>
<accession>A0A218X4Y9</accession>
<reference evidence="2" key="2">
    <citation type="submission" date="2017-06" db="EMBL/GenBank/DDBJ databases">
        <title>The pomegranate genome and the genomics of punicalagin biosynthesis.</title>
        <authorList>
            <person name="Xu C."/>
        </authorList>
    </citation>
    <scope>NUCLEOTIDE SEQUENCE [LARGE SCALE GENOMIC DNA]</scope>
    <source>
        <tissue evidence="2">Fresh leaf</tissue>
    </source>
</reference>
<sequence length="208" mass="22187">MAIVESQVETAKTDLPEDATEESTKVVADGNEVGLKAATPQAKEPKEEMAAANTKVETIDKTTATEETEKNDKEITPPPEDESPVEAAVQEIASESVPGETFLQAEPAEKQSVETKDQAKIEAAEVIVTSPEALVTVEAEVTAKADVEAKAVEVKEEERAVETTEKVTEAEVAVKVEAKAIGKADEEGLKEEEKLAETANEVLAIKTE</sequence>
<dbReference type="EMBL" id="PGOL01000846">
    <property type="protein sequence ID" value="PKI64209.1"/>
    <property type="molecule type" value="Genomic_DNA"/>
</dbReference>
<keyword evidence="5" id="KW-1185">Reference proteome</keyword>
<feature type="compositionally biased region" description="Basic and acidic residues" evidence="1">
    <location>
        <begin position="107"/>
        <end position="116"/>
    </location>
</feature>
<dbReference type="AlphaFoldDB" id="A0A218X4Y9"/>
<reference evidence="4" key="1">
    <citation type="journal article" date="2017" name="Plant J.">
        <title>The pomegranate (Punica granatum L.) genome and the genomics of punicalagin biosynthesis.</title>
        <authorList>
            <person name="Qin G."/>
            <person name="Xu C."/>
            <person name="Ming R."/>
            <person name="Tang H."/>
            <person name="Guyot R."/>
            <person name="Kramer E.M."/>
            <person name="Hu Y."/>
            <person name="Yi X."/>
            <person name="Qi Y."/>
            <person name="Xu X."/>
            <person name="Gao Z."/>
            <person name="Pan H."/>
            <person name="Jian J."/>
            <person name="Tian Y."/>
            <person name="Yue Z."/>
            <person name="Xu Y."/>
        </authorList>
    </citation>
    <scope>NUCLEOTIDE SEQUENCE [LARGE SCALE GENOMIC DNA]</scope>
    <source>
        <strain evidence="4">cv. Dabenzi</strain>
    </source>
</reference>
<dbReference type="Proteomes" id="UP000197138">
    <property type="component" value="Unassembled WGS sequence"/>
</dbReference>
<proteinExistence type="predicted"/>
<protein>
    <submittedName>
        <fullName evidence="2">Uncharacterized protein</fullName>
    </submittedName>
</protein>